<protein>
    <submittedName>
        <fullName evidence="1">Uncharacterized protein</fullName>
    </submittedName>
</protein>
<dbReference type="EMBL" id="NEXC01000084">
    <property type="protein sequence ID" value="PSN82298.1"/>
    <property type="molecule type" value="Genomic_DNA"/>
</dbReference>
<reference evidence="1 2" key="1">
    <citation type="submission" date="2017-04" db="EMBL/GenBank/DDBJ databases">
        <title>Novel microbial lineages endemic to geothermal iron-oxide mats fill important gaps in the evolutionary history of Archaea.</title>
        <authorList>
            <person name="Jay Z.J."/>
            <person name="Beam J.P."/>
            <person name="Dlakic M."/>
            <person name="Rusch D.B."/>
            <person name="Kozubal M.A."/>
            <person name="Inskeep W.P."/>
        </authorList>
    </citation>
    <scope>NUCLEOTIDE SEQUENCE [LARGE SCALE GENOMIC DNA]</scope>
    <source>
        <strain evidence="1">OSP_D</strain>
    </source>
</reference>
<evidence type="ECO:0000313" key="1">
    <source>
        <dbReference type="EMBL" id="PSN82298.1"/>
    </source>
</evidence>
<organism evidence="1 2">
    <name type="scientific">Candidatus Marsarchaeota G1 archaeon OSP_D</name>
    <dbReference type="NCBI Taxonomy" id="1978155"/>
    <lineage>
        <taxon>Archaea</taxon>
        <taxon>Candidatus Marsarchaeota</taxon>
        <taxon>Candidatus Marsarchaeota group 1</taxon>
    </lineage>
</organism>
<sequence length="222" mass="25222">MVECVLGKVRVNFDAESAKHRLTKEELTKLLESGYKLSETLQASHPRALDDSLVLFELLDCYKHFGLNIVVGHPAYGCSGKFRCVIPFAKKASRFFERTKIGAEGEMNTKRALEMCKTFGFTFYALLSPKPLNTQNVKLALYTPFRADDSEEQARNVLSESLAGYLKRRGVTQDKLHCFALYGRVEKLARLANGNTIIVLHPCYRDYKDLAEQLEKLRPFFG</sequence>
<dbReference type="AlphaFoldDB" id="A0A2R6A7J5"/>
<gene>
    <name evidence="1" type="ORF">B9Q01_08430</name>
</gene>
<name>A0A2R6A7J5_9ARCH</name>
<dbReference type="Proteomes" id="UP000240880">
    <property type="component" value="Unassembled WGS sequence"/>
</dbReference>
<evidence type="ECO:0000313" key="2">
    <source>
        <dbReference type="Proteomes" id="UP000240880"/>
    </source>
</evidence>
<comment type="caution">
    <text evidence="1">The sequence shown here is derived from an EMBL/GenBank/DDBJ whole genome shotgun (WGS) entry which is preliminary data.</text>
</comment>
<proteinExistence type="predicted"/>
<accession>A0A2R6A7J5</accession>